<dbReference type="GO" id="GO:0005737">
    <property type="term" value="C:cytoplasm"/>
    <property type="evidence" value="ECO:0007669"/>
    <property type="project" value="UniProtKB-UniRule"/>
</dbReference>
<dbReference type="Pfam" id="PF22580">
    <property type="entry name" value="KYNU_C"/>
    <property type="match status" value="1"/>
</dbReference>
<dbReference type="AlphaFoldDB" id="A0A8J3NBJ3"/>
<dbReference type="GO" id="GO:0019441">
    <property type="term" value="P:L-tryptophan catabolic process to kynurenine"/>
    <property type="evidence" value="ECO:0007669"/>
    <property type="project" value="TreeGrafter"/>
</dbReference>
<dbReference type="GO" id="GO:0019805">
    <property type="term" value="P:quinolinate biosynthetic process"/>
    <property type="evidence" value="ECO:0007669"/>
    <property type="project" value="UniProtKB-UniRule"/>
</dbReference>
<comment type="catalytic activity">
    <reaction evidence="6">
        <text>3-hydroxy-L-kynurenine + H2O = 3-hydroxyanthranilate + L-alanine + H(+)</text>
        <dbReference type="Rhea" id="RHEA:25143"/>
        <dbReference type="ChEBI" id="CHEBI:15377"/>
        <dbReference type="ChEBI" id="CHEBI:15378"/>
        <dbReference type="ChEBI" id="CHEBI:36559"/>
        <dbReference type="ChEBI" id="CHEBI:57972"/>
        <dbReference type="ChEBI" id="CHEBI:58125"/>
        <dbReference type="EC" id="3.7.1.3"/>
    </reaction>
</comment>
<dbReference type="PANTHER" id="PTHR14084:SF0">
    <property type="entry name" value="KYNURENINASE"/>
    <property type="match status" value="1"/>
</dbReference>
<feature type="binding site" evidence="4">
    <location>
        <position position="285"/>
    </location>
    <ligand>
        <name>pyridoxal 5'-phosphate</name>
        <dbReference type="ChEBI" id="CHEBI:597326"/>
    </ligand>
</feature>
<comment type="similarity">
    <text evidence="4 6">Belongs to the kynureninase family.</text>
</comment>
<feature type="binding site" evidence="4">
    <location>
        <position position="99"/>
    </location>
    <ligand>
        <name>pyridoxal 5'-phosphate</name>
        <dbReference type="ChEBI" id="CHEBI:597326"/>
    </ligand>
</feature>
<dbReference type="InterPro" id="IPR015422">
    <property type="entry name" value="PyrdxlP-dep_Trfase_small"/>
</dbReference>
<comment type="subunit">
    <text evidence="4 6">Homodimer.</text>
</comment>
<evidence type="ECO:0000256" key="6">
    <source>
        <dbReference type="PIRNR" id="PIRNR038800"/>
    </source>
</evidence>
<name>A0A8J3NBJ3_9ACTN</name>
<dbReference type="EC" id="3.7.1.3" evidence="4 5"/>
<comment type="caution">
    <text evidence="4">Lacks conserved residue(s) required for the propagation of feature annotation.</text>
</comment>
<proteinExistence type="inferred from homology"/>
<comment type="catalytic activity">
    <reaction evidence="4 6">
        <text>L-kynurenine + H2O = anthranilate + L-alanine + H(+)</text>
        <dbReference type="Rhea" id="RHEA:16813"/>
        <dbReference type="ChEBI" id="CHEBI:15377"/>
        <dbReference type="ChEBI" id="CHEBI:15378"/>
        <dbReference type="ChEBI" id="CHEBI:16567"/>
        <dbReference type="ChEBI" id="CHEBI:57959"/>
        <dbReference type="ChEBI" id="CHEBI:57972"/>
        <dbReference type="EC" id="3.7.1.3"/>
    </reaction>
</comment>
<feature type="binding site" evidence="4">
    <location>
        <position position="204"/>
    </location>
    <ligand>
        <name>pyridoxal 5'-phosphate</name>
        <dbReference type="ChEBI" id="CHEBI:597326"/>
    </ligand>
</feature>
<dbReference type="GO" id="GO:0043420">
    <property type="term" value="P:anthranilate metabolic process"/>
    <property type="evidence" value="ECO:0007669"/>
    <property type="project" value="TreeGrafter"/>
</dbReference>
<gene>
    <name evidence="4" type="primary">kynU</name>
    <name evidence="7" type="ORF">Aru02nite_43030</name>
</gene>
<dbReference type="NCBIfam" id="TIGR01814">
    <property type="entry name" value="kynureninase"/>
    <property type="match status" value="1"/>
</dbReference>
<dbReference type="SUPFAM" id="SSF53383">
    <property type="entry name" value="PLP-dependent transferases"/>
    <property type="match status" value="1"/>
</dbReference>
<organism evidence="7 8">
    <name type="scientific">Actinocatenispora rupis</name>
    <dbReference type="NCBI Taxonomy" id="519421"/>
    <lineage>
        <taxon>Bacteria</taxon>
        <taxon>Bacillati</taxon>
        <taxon>Actinomycetota</taxon>
        <taxon>Actinomycetes</taxon>
        <taxon>Micromonosporales</taxon>
        <taxon>Micromonosporaceae</taxon>
        <taxon>Actinocatenispora</taxon>
    </lineage>
</organism>
<accession>A0A8J3NBJ3</accession>
<comment type="cofactor">
    <cofactor evidence="4 6">
        <name>pyridoxal 5'-phosphate</name>
        <dbReference type="ChEBI" id="CHEBI:597326"/>
    </cofactor>
</comment>
<dbReference type="EMBL" id="BOMB01000024">
    <property type="protein sequence ID" value="GID13414.1"/>
    <property type="molecule type" value="Genomic_DNA"/>
</dbReference>
<feature type="binding site" evidence="4">
    <location>
        <position position="229"/>
    </location>
    <ligand>
        <name>pyridoxal 5'-phosphate</name>
        <dbReference type="ChEBI" id="CHEBI:597326"/>
    </ligand>
</feature>
<dbReference type="Gene3D" id="3.90.1150.10">
    <property type="entry name" value="Aspartate Aminotransferase, domain 1"/>
    <property type="match status" value="1"/>
</dbReference>
<feature type="binding site" evidence="4">
    <location>
        <position position="100"/>
    </location>
    <ligand>
        <name>pyridoxal 5'-phosphate</name>
        <dbReference type="ChEBI" id="CHEBI:597326"/>
    </ligand>
</feature>
<dbReference type="GO" id="GO:0009435">
    <property type="term" value="P:NAD+ biosynthetic process"/>
    <property type="evidence" value="ECO:0007669"/>
    <property type="project" value="UniProtKB-UniRule"/>
</dbReference>
<reference evidence="7" key="1">
    <citation type="submission" date="2021-01" db="EMBL/GenBank/DDBJ databases">
        <title>Whole genome shotgun sequence of Actinocatenispora rupis NBRC 107355.</title>
        <authorList>
            <person name="Komaki H."/>
            <person name="Tamura T."/>
        </authorList>
    </citation>
    <scope>NUCLEOTIDE SEQUENCE</scope>
    <source>
        <strain evidence="7">NBRC 107355</strain>
    </source>
</reference>
<feature type="binding site" evidence="4">
    <location>
        <position position="259"/>
    </location>
    <ligand>
        <name>pyridoxal 5'-phosphate</name>
        <dbReference type="ChEBI" id="CHEBI:597326"/>
    </ligand>
</feature>
<dbReference type="HAMAP" id="MF_01970">
    <property type="entry name" value="Kynureninase"/>
    <property type="match status" value="1"/>
</dbReference>
<keyword evidence="1 4" id="KW-0662">Pyridine nucleotide biosynthesis</keyword>
<dbReference type="UniPathway" id="UPA00334">
    <property type="reaction ID" value="UER00455"/>
</dbReference>
<dbReference type="Gene3D" id="3.40.640.10">
    <property type="entry name" value="Type I PLP-dependent aspartate aminotransferase-like (Major domain)"/>
    <property type="match status" value="1"/>
</dbReference>
<feature type="binding site" evidence="4">
    <location>
        <position position="207"/>
    </location>
    <ligand>
        <name>pyridoxal 5'-phosphate</name>
        <dbReference type="ChEBI" id="CHEBI:597326"/>
    </ligand>
</feature>
<dbReference type="UniPathway" id="UPA00253">
    <property type="reaction ID" value="UER00329"/>
</dbReference>
<dbReference type="InterPro" id="IPR015421">
    <property type="entry name" value="PyrdxlP-dep_Trfase_major"/>
</dbReference>
<evidence type="ECO:0000256" key="1">
    <source>
        <dbReference type="ARBA" id="ARBA00022642"/>
    </source>
</evidence>
<comment type="function">
    <text evidence="4 6">Catalyzes the cleavage of L-kynurenine (L-Kyn) and L-3-hydroxykynurenine (L-3OHKyn) into anthranilic acid (AA) and 3-hydroxyanthranilic acid (3-OHAA), respectively.</text>
</comment>
<dbReference type="PANTHER" id="PTHR14084">
    <property type="entry name" value="KYNURENINASE"/>
    <property type="match status" value="1"/>
</dbReference>
<comment type="pathway">
    <text evidence="4 6">Cofactor biosynthesis; NAD(+) biosynthesis; quinolinate from L-kynurenine: step 2/3.</text>
</comment>
<evidence type="ECO:0000313" key="8">
    <source>
        <dbReference type="Proteomes" id="UP000612808"/>
    </source>
</evidence>
<evidence type="ECO:0000256" key="2">
    <source>
        <dbReference type="ARBA" id="ARBA00022801"/>
    </source>
</evidence>
<feature type="modified residue" description="N6-(pyridoxal phosphate)lysine" evidence="4">
    <location>
        <position position="230"/>
    </location>
</feature>
<sequence length="418" mass="45270">MSDVTKADADARDAADPLAGYRERFVIDDGDLIYLDGNSLGRLPRAAVDEIGRAVREEWGGELIRGWRHWIDLGRQVGDVLAGPVLDAAPGEVVLSDSTSVNLYKLAGAALSARPDRRVVVVDEDNFPTDQYLMQALAAERGLTLRTVAADLDEGLSTDAVTAALDEDVALVVLSHVAYRSGAVADLPAITRRAHEVGALVLWDLCHSAGAVPVPLRAASVDLAVGCTYKYLNGGPGAPAFLYVRSDLQPVLRQPIAGWFGQRDQFAMAGGYDPEPTIDRFLVGTPPVLGQYGALAGARIAAEAGIEPVHAKGMALTSYAVELYDAWLAELGFTLASPRDATRRGAHVTFHHPEAWRICQAWQDAGVLPDFRTPDRLRIGLAPLYTRFADVYEAFDRLRRITADGTWRSYPAERSRVT</sequence>
<feature type="binding site" evidence="4">
    <location>
        <begin position="127"/>
        <end position="130"/>
    </location>
    <ligand>
        <name>pyridoxal 5'-phosphate</name>
        <dbReference type="ChEBI" id="CHEBI:597326"/>
    </ligand>
</feature>
<evidence type="ECO:0000313" key="7">
    <source>
        <dbReference type="EMBL" id="GID13414.1"/>
    </source>
</evidence>
<protein>
    <recommendedName>
        <fullName evidence="4 5">Kynureninase</fullName>
        <ecNumber evidence="4 5">3.7.1.3</ecNumber>
    </recommendedName>
    <alternativeName>
        <fullName evidence="4">L-kynurenine hydrolase</fullName>
    </alternativeName>
</protein>
<dbReference type="GO" id="GO:0030429">
    <property type="term" value="F:kynureninase activity"/>
    <property type="evidence" value="ECO:0007669"/>
    <property type="project" value="UniProtKB-UniRule"/>
</dbReference>
<evidence type="ECO:0000256" key="3">
    <source>
        <dbReference type="ARBA" id="ARBA00022898"/>
    </source>
</evidence>
<dbReference type="RefSeq" id="WP_203660433.1">
    <property type="nucleotide sequence ID" value="NZ_BAAAZM010000011.1"/>
</dbReference>
<keyword evidence="8" id="KW-1185">Reference proteome</keyword>
<evidence type="ECO:0000256" key="4">
    <source>
        <dbReference type="HAMAP-Rule" id="MF_01970"/>
    </source>
</evidence>
<keyword evidence="2 4" id="KW-0378">Hydrolase</keyword>
<keyword evidence="3 4" id="KW-0663">Pyridoxal phosphate</keyword>
<evidence type="ECO:0000256" key="5">
    <source>
        <dbReference type="NCBIfam" id="TIGR01814"/>
    </source>
</evidence>
<dbReference type="InterPro" id="IPR010111">
    <property type="entry name" value="Kynureninase"/>
</dbReference>
<comment type="caution">
    <text evidence="7">The sequence shown here is derived from an EMBL/GenBank/DDBJ whole genome shotgun (WGS) entry which is preliminary data.</text>
</comment>
<dbReference type="Proteomes" id="UP000612808">
    <property type="component" value="Unassembled WGS sequence"/>
</dbReference>
<dbReference type="GO" id="GO:0097053">
    <property type="term" value="P:L-kynurenine catabolic process"/>
    <property type="evidence" value="ECO:0007669"/>
    <property type="project" value="UniProtKB-UniRule"/>
</dbReference>
<comment type="pathway">
    <text evidence="4 6">Amino-acid degradation; L-kynurenine degradation; L-alanine and anthranilate from L-kynurenine: step 1/1.</text>
</comment>
<dbReference type="GO" id="GO:0030170">
    <property type="term" value="F:pyridoxal phosphate binding"/>
    <property type="evidence" value="ECO:0007669"/>
    <property type="project" value="UniProtKB-UniRule"/>
</dbReference>
<dbReference type="PIRSF" id="PIRSF038800">
    <property type="entry name" value="KYNU"/>
    <property type="match status" value="1"/>
</dbReference>
<dbReference type="InterPro" id="IPR015424">
    <property type="entry name" value="PyrdxlP-dep_Trfase"/>
</dbReference>